<feature type="signal peptide" evidence="2">
    <location>
        <begin position="1"/>
        <end position="29"/>
    </location>
</feature>
<evidence type="ECO:0000256" key="1">
    <source>
        <dbReference type="SAM" id="MobiDB-lite"/>
    </source>
</evidence>
<dbReference type="EMBL" id="AE000516">
    <property type="protein sequence ID" value="AAK45451.1"/>
    <property type="molecule type" value="Genomic_DNA"/>
</dbReference>
<sequence length="230" mass="22877">MPTIWTFVRAAAVLVGSSAALLTGGIAHADPAPAPAPAPNIPQQLISSAANAPQILQNLATALGATPPLSAPKVAEPAPAAPGITATFPGLTPAHRRQRGPRANSVHSRSERPDPGDNPGGTGAPRHRPGGSSDHSRSERPDPGDNRTGPGGGRGAGLRSRRAVGEGRPTAAALPSAPSAATAFAASRPTGARIGGHSGSAHRADAAGSRRARVTARAAVVARRAALTHL</sequence>
<keyword evidence="2" id="KW-0732">Signal</keyword>
<accession>Q8VK55</accession>
<feature type="compositionally biased region" description="Low complexity" evidence="1">
    <location>
        <begin position="169"/>
        <end position="192"/>
    </location>
</feature>
<proteinExistence type="predicted"/>
<evidence type="ECO:0000256" key="2">
    <source>
        <dbReference type="SAM" id="SignalP"/>
    </source>
</evidence>
<feature type="region of interest" description="Disordered" evidence="1">
    <location>
        <begin position="70"/>
        <end position="211"/>
    </location>
</feature>
<feature type="compositionally biased region" description="Low complexity" evidence="1">
    <location>
        <begin position="71"/>
        <end position="82"/>
    </location>
</feature>
<name>Q8VK55_MYCTO</name>
<evidence type="ECO:0000313" key="3">
    <source>
        <dbReference type="EMBL" id="AAK45451.1"/>
    </source>
</evidence>
<dbReference type="Proteomes" id="UP000001020">
    <property type="component" value="Chromosome"/>
</dbReference>
<feature type="chain" id="PRO_5004314777" evidence="2">
    <location>
        <begin position="30"/>
        <end position="230"/>
    </location>
</feature>
<protein>
    <submittedName>
        <fullName evidence="3">Uncharacterized protein</fullName>
    </submittedName>
</protein>
<organism evidence="3 4">
    <name type="scientific">Mycobacterium tuberculosis (strain CDC 1551 / Oshkosh)</name>
    <dbReference type="NCBI Taxonomy" id="83331"/>
    <lineage>
        <taxon>Bacteria</taxon>
        <taxon>Bacillati</taxon>
        <taxon>Actinomycetota</taxon>
        <taxon>Actinomycetes</taxon>
        <taxon>Mycobacteriales</taxon>
        <taxon>Mycobacteriaceae</taxon>
        <taxon>Mycobacterium</taxon>
        <taxon>Mycobacterium tuberculosis complex</taxon>
    </lineage>
</organism>
<dbReference type="HOGENOM" id="CLU_1198726_0_0_11"/>
<evidence type="ECO:0000313" key="4">
    <source>
        <dbReference type="Proteomes" id="UP000001020"/>
    </source>
</evidence>
<gene>
    <name evidence="3" type="ordered locus">MT1194</name>
</gene>
<reference evidence="3 4" key="1">
    <citation type="journal article" date="2002" name="J. Bacteriol.">
        <title>Whole-genome comparison of Mycobacterium tuberculosis clinical and laboratory strains.</title>
        <authorList>
            <person name="Fleischmann R.D."/>
            <person name="Alland D."/>
            <person name="Eisen J.A."/>
            <person name="Carpenter L."/>
            <person name="White O."/>
            <person name="Peterson J."/>
            <person name="DeBoy R."/>
            <person name="Dodson R."/>
            <person name="Gwinn M."/>
            <person name="Haft D."/>
            <person name="Hickey E."/>
            <person name="Kolonay J.F."/>
            <person name="Nelson W.C."/>
            <person name="Umayam L.A."/>
            <person name="Ermolaeva M."/>
            <person name="Salzberg S.L."/>
            <person name="Delcher A."/>
            <person name="Utterback T."/>
            <person name="Weidman J."/>
            <person name="Khouri H."/>
            <person name="Gill J."/>
            <person name="Mikula A."/>
            <person name="Bishai W."/>
            <person name="Jacobs Jr W.R.Jr."/>
            <person name="Venter J.C."/>
            <person name="Fraser C.M."/>
        </authorList>
    </citation>
    <scope>NUCLEOTIDE SEQUENCE [LARGE SCALE GENOMIC DNA]</scope>
    <source>
        <strain evidence="4">CDC 1551 / Oshkosh</strain>
    </source>
</reference>
<keyword evidence="4" id="KW-1185">Reference proteome</keyword>
<feature type="compositionally biased region" description="Basic and acidic residues" evidence="1">
    <location>
        <begin position="134"/>
        <end position="145"/>
    </location>
</feature>
<dbReference type="KEGG" id="mtc:MT1194"/>
<dbReference type="AlphaFoldDB" id="Q8VK55"/>